<proteinExistence type="predicted"/>
<keyword evidence="4" id="KW-1185">Reference proteome</keyword>
<dbReference type="SUPFAM" id="SSF51338">
    <property type="entry name" value="Composite domain of metallo-dependent hydrolases"/>
    <property type="match status" value="1"/>
</dbReference>
<dbReference type="Gene3D" id="3.20.20.140">
    <property type="entry name" value="Metal-dependent hydrolases"/>
    <property type="match status" value="1"/>
</dbReference>
<sequence>MYKEKKITMKSILSLTLLSLFLLTSFSSLAQKQKADMILTNATVYTVDKKFSKAEAFAVKRGKIIAIGKSVDILKKYQSTKILNAQGKYIFPGLYDAHAHFYSFGLNLQKVDLRGTKSYQEVLDRIIAFQKEKNLTFITGRGWDQNDWELKEFPTKEELDRLFPTIPIVLTRIDGHALLANSKALELAKITTETKVSGGEIQIKKGELTGILIDNPMELVYNIIPKTTTKNQVQALKDAQKVMFQYGLTTINEAGLEKETIHLIDSLQQNKELKINIYAMVSASQENVDLYTQLGPYKTDWLNVRSFKFMGDGALGSRGACLHQPYNDRSNHYGALLSSVADVRKIAKQIANSEFQMNSHAIGDSTNTVLLTIYKEVLKDKPNRRWKIEHAQVMREQDFDAFSSNIIPSVQPTHATSDMYWAEQRVGKERIKQSYAYKKMLNKAGIIALGTDFPIEEVNPMLTFYASVARKDLKNYPEGGFQPENALSREETIKGMTIWSAYSNFEENEKGSLEVGKWADFVIYDNDLMTEDIDAIPYVKPINTFIKGEQVK</sequence>
<evidence type="ECO:0000313" key="3">
    <source>
        <dbReference type="EMBL" id="AEW86137.1"/>
    </source>
</evidence>
<dbReference type="GO" id="GO:0016810">
    <property type="term" value="F:hydrolase activity, acting on carbon-nitrogen (but not peptide) bonds"/>
    <property type="evidence" value="ECO:0007669"/>
    <property type="project" value="InterPro"/>
</dbReference>
<keyword evidence="1" id="KW-0732">Signal</keyword>
<dbReference type="HOGENOM" id="CLU_009942_1_0_10"/>
<dbReference type="SUPFAM" id="SSF51556">
    <property type="entry name" value="Metallo-dependent hydrolases"/>
    <property type="match status" value="1"/>
</dbReference>
<accession>G8X4T9</accession>
<dbReference type="InterPro" id="IPR033932">
    <property type="entry name" value="YtcJ-like"/>
</dbReference>
<feature type="domain" description="Amidohydrolase 3" evidence="2">
    <location>
        <begin position="82"/>
        <end position="551"/>
    </location>
</feature>
<evidence type="ECO:0000256" key="1">
    <source>
        <dbReference type="SAM" id="SignalP"/>
    </source>
</evidence>
<gene>
    <name evidence="3" type="ordered locus">FCOL_06580</name>
</gene>
<dbReference type="CDD" id="cd01300">
    <property type="entry name" value="YtcJ_like"/>
    <property type="match status" value="1"/>
</dbReference>
<organism evidence="3 4">
    <name type="scientific">Flavobacterium columnare (strain ATCC 49512 / CIP 103533 / TG 44/87)</name>
    <dbReference type="NCBI Taxonomy" id="1041826"/>
    <lineage>
        <taxon>Bacteria</taxon>
        <taxon>Pseudomonadati</taxon>
        <taxon>Bacteroidota</taxon>
        <taxon>Flavobacteriia</taxon>
        <taxon>Flavobacteriales</taxon>
        <taxon>Flavobacteriaceae</taxon>
        <taxon>Flavobacterium</taxon>
    </lineage>
</organism>
<dbReference type="eggNOG" id="COG1574">
    <property type="taxonomic scope" value="Bacteria"/>
</dbReference>
<feature type="signal peptide" evidence="1">
    <location>
        <begin position="1"/>
        <end position="30"/>
    </location>
</feature>
<dbReference type="Proteomes" id="UP000005638">
    <property type="component" value="Chromosome"/>
</dbReference>
<evidence type="ECO:0000259" key="2">
    <source>
        <dbReference type="Pfam" id="PF07969"/>
    </source>
</evidence>
<dbReference type="KEGG" id="fco:FCOL_06580"/>
<dbReference type="Pfam" id="PF07969">
    <property type="entry name" value="Amidohydro_3"/>
    <property type="match status" value="1"/>
</dbReference>
<dbReference type="EMBL" id="CP003222">
    <property type="protein sequence ID" value="AEW86137.1"/>
    <property type="molecule type" value="Genomic_DNA"/>
</dbReference>
<dbReference type="STRING" id="1041826.FCOL_06580"/>
<evidence type="ECO:0000313" key="4">
    <source>
        <dbReference type="Proteomes" id="UP000005638"/>
    </source>
</evidence>
<protein>
    <submittedName>
        <fullName evidence="3">Amidohydrolase 3</fullName>
    </submittedName>
</protein>
<feature type="chain" id="PRO_5003518604" evidence="1">
    <location>
        <begin position="31"/>
        <end position="552"/>
    </location>
</feature>
<dbReference type="PANTHER" id="PTHR22642">
    <property type="entry name" value="IMIDAZOLONEPROPIONASE"/>
    <property type="match status" value="1"/>
</dbReference>
<dbReference type="Gene3D" id="2.30.40.10">
    <property type="entry name" value="Urease, subunit C, domain 1"/>
    <property type="match status" value="1"/>
</dbReference>
<reference evidence="3 4" key="1">
    <citation type="journal article" date="2012" name="J. Bacteriol.">
        <title>Genome Sequence of the Fish Pathogen Flavobacterium columnare ATCC 49512.</title>
        <authorList>
            <person name="Tekedar H.C."/>
            <person name="Karsi A."/>
            <person name="Gillaspy A.F."/>
            <person name="Dyer D.W."/>
            <person name="Benton N.R."/>
            <person name="Zaitshik J."/>
            <person name="Vamenta S."/>
            <person name="Banes M.M."/>
            <person name="Gulsoy N."/>
            <person name="Aboko-Cole M."/>
            <person name="Waldbieser G.C."/>
            <person name="Lawrence M.L."/>
        </authorList>
    </citation>
    <scope>NUCLEOTIDE SEQUENCE [LARGE SCALE GENOMIC DNA]</scope>
    <source>
        <strain evidence="4">ATCC 49512 / CIP 103533 / TG 44/87</strain>
    </source>
</reference>
<name>G8X4T9_FLACA</name>
<dbReference type="AlphaFoldDB" id="G8X4T9"/>
<dbReference type="InterPro" id="IPR011059">
    <property type="entry name" value="Metal-dep_hydrolase_composite"/>
</dbReference>
<dbReference type="PANTHER" id="PTHR22642:SF2">
    <property type="entry name" value="PROTEIN LONG AFTER FAR-RED 3"/>
    <property type="match status" value="1"/>
</dbReference>
<dbReference type="InterPro" id="IPR013108">
    <property type="entry name" value="Amidohydro_3"/>
</dbReference>
<dbReference type="Gene3D" id="3.10.310.70">
    <property type="match status" value="1"/>
</dbReference>
<dbReference type="InterPro" id="IPR032466">
    <property type="entry name" value="Metal_Hydrolase"/>
</dbReference>